<dbReference type="AlphaFoldDB" id="A0A3L8P163"/>
<feature type="transmembrane region" description="Helical" evidence="1">
    <location>
        <begin position="57"/>
        <end position="80"/>
    </location>
</feature>
<dbReference type="Gene3D" id="3.30.70.270">
    <property type="match status" value="1"/>
</dbReference>
<dbReference type="SUPFAM" id="SSF141868">
    <property type="entry name" value="EAL domain-like"/>
    <property type="match status" value="1"/>
</dbReference>
<dbReference type="PROSITE" id="PS50887">
    <property type="entry name" value="GGDEF"/>
    <property type="match status" value="1"/>
</dbReference>
<dbReference type="RefSeq" id="WP_121806865.1">
    <property type="nucleotide sequence ID" value="NZ_RDBE01000009.1"/>
</dbReference>
<feature type="transmembrane region" description="Helical" evidence="1">
    <location>
        <begin position="92"/>
        <end position="112"/>
    </location>
</feature>
<feature type="transmembrane region" description="Helical" evidence="1">
    <location>
        <begin position="186"/>
        <end position="204"/>
    </location>
</feature>
<evidence type="ECO:0000313" key="4">
    <source>
        <dbReference type="EMBL" id="RLV48543.1"/>
    </source>
</evidence>
<comment type="caution">
    <text evidence="4">The sequence shown here is derived from an EMBL/GenBank/DDBJ whole genome shotgun (WGS) entry which is preliminary data.</text>
</comment>
<feature type="domain" description="EAL" evidence="2">
    <location>
        <begin position="468"/>
        <end position="708"/>
    </location>
</feature>
<dbReference type="SMART" id="SM00052">
    <property type="entry name" value="EAL"/>
    <property type="match status" value="1"/>
</dbReference>
<keyword evidence="5" id="KW-1185">Reference proteome</keyword>
<dbReference type="EMBL" id="RDBE01000009">
    <property type="protein sequence ID" value="RLV48543.1"/>
    <property type="molecule type" value="Genomic_DNA"/>
</dbReference>
<dbReference type="SUPFAM" id="SSF55073">
    <property type="entry name" value="Nucleotide cyclase"/>
    <property type="match status" value="1"/>
</dbReference>
<dbReference type="Pfam" id="PF00563">
    <property type="entry name" value="EAL"/>
    <property type="match status" value="1"/>
</dbReference>
<dbReference type="PANTHER" id="PTHR33121:SF70">
    <property type="entry name" value="SIGNALING PROTEIN YKOW"/>
    <property type="match status" value="1"/>
</dbReference>
<keyword evidence="1" id="KW-0472">Membrane</keyword>
<feature type="transmembrane region" description="Helical" evidence="1">
    <location>
        <begin position="285"/>
        <end position="302"/>
    </location>
</feature>
<feature type="transmembrane region" description="Helical" evidence="1">
    <location>
        <begin position="124"/>
        <end position="148"/>
    </location>
</feature>
<dbReference type="PANTHER" id="PTHR33121">
    <property type="entry name" value="CYCLIC DI-GMP PHOSPHODIESTERASE PDEF"/>
    <property type="match status" value="1"/>
</dbReference>
<dbReference type="PROSITE" id="PS50883">
    <property type="entry name" value="EAL"/>
    <property type="match status" value="1"/>
</dbReference>
<dbReference type="OrthoDB" id="23692at2"/>
<dbReference type="SMART" id="SM00267">
    <property type="entry name" value="GGDEF"/>
    <property type="match status" value="1"/>
</dbReference>
<dbReference type="GO" id="GO:0071111">
    <property type="term" value="F:cyclic-guanylate-specific phosphodiesterase activity"/>
    <property type="evidence" value="ECO:0007669"/>
    <property type="project" value="InterPro"/>
</dbReference>
<dbReference type="Pfam" id="PF00990">
    <property type="entry name" value="GGDEF"/>
    <property type="match status" value="1"/>
</dbReference>
<feature type="transmembrane region" description="Helical" evidence="1">
    <location>
        <begin position="154"/>
        <end position="174"/>
    </location>
</feature>
<dbReference type="InterPro" id="IPR029787">
    <property type="entry name" value="Nucleotide_cyclase"/>
</dbReference>
<evidence type="ECO:0000256" key="1">
    <source>
        <dbReference type="SAM" id="Phobius"/>
    </source>
</evidence>
<organism evidence="4 5">
    <name type="scientific">Nocardioides mangrovicus</name>
    <dbReference type="NCBI Taxonomy" id="2478913"/>
    <lineage>
        <taxon>Bacteria</taxon>
        <taxon>Bacillati</taxon>
        <taxon>Actinomycetota</taxon>
        <taxon>Actinomycetes</taxon>
        <taxon>Propionibacteriales</taxon>
        <taxon>Nocardioidaceae</taxon>
        <taxon>Nocardioides</taxon>
    </lineage>
</organism>
<dbReference type="CDD" id="cd01949">
    <property type="entry name" value="GGDEF"/>
    <property type="match status" value="1"/>
</dbReference>
<name>A0A3L8P163_9ACTN</name>
<accession>A0A3L8P163</accession>
<keyword evidence="1" id="KW-0812">Transmembrane</keyword>
<protein>
    <submittedName>
        <fullName evidence="4">EAL domain-containing protein</fullName>
    </submittedName>
</protein>
<dbReference type="InterPro" id="IPR035919">
    <property type="entry name" value="EAL_sf"/>
</dbReference>
<sequence>MSPRGWSLLVAVVAACAGSVLLSSYDQSAIQAVVETAAVAAAAYSQSRRHRVSDRGWLVGLAAVVLLWLGDVVVAVDGALGLGPLGHPLLDQVAACYLVGSVAVAVSATMIAHERSRWLANDGWAEALVLGIGALAPVVQLMVLPGVAEARSPLTRVMVVVHAIALVAALAAVARLALNDGFRTPSLALLEIATVVGLAAGLWSVGHDLGLIRTDAVVRSLHMVAMVLFAAATWHHSLRRVCAVGGPTSADEPPAARNKILMLTAGLVLPAASVLAAIWNRDVSQLWPVGLAGVAVAVLVGVRMTMLFTRLSAQADELAEVSRVDDVTGLPNRRGWERGLELSCLRAAGDERALSVAMVEIDDLAGLRSEQGTSAADRFLRRLTDEWSVALREEEQLARYSDAQFALLLPGMGLADAMERVEQLQLLVPAQRATSAGVAEWAPGHDAGALMMRADAALYQAKCDGGGRPVAAPVGQPGLPGPLRDLQTAVQPIVHLSSGIITAYECLSRFPHTTQVEAVFTDAHAQGFGDLLELAAATRVLGRLDRPDDVELFVNVSERALRSQRFWSDLPMNLAGVVVELVEHRDGLSDGELIELLARLRVRGARVALDDVGSSSTDFARILALRPDVAKIDRCLVAGCDTNPAQAEVLRLLVSYALSKGVEVVIEGIETSGELEIARAVGATYGQGYLLGRPESSWALPTTETATRPRDEAVGPRG</sequence>
<dbReference type="PROSITE" id="PS51257">
    <property type="entry name" value="PROKAR_LIPOPROTEIN"/>
    <property type="match status" value="1"/>
</dbReference>
<evidence type="ECO:0000313" key="5">
    <source>
        <dbReference type="Proteomes" id="UP000281708"/>
    </source>
</evidence>
<reference evidence="4 5" key="1">
    <citation type="submission" date="2018-10" db="EMBL/GenBank/DDBJ databases">
        <title>Marmoricola sp. 4Q3S-7 whole genome shotgun sequence.</title>
        <authorList>
            <person name="Li F."/>
        </authorList>
    </citation>
    <scope>NUCLEOTIDE SEQUENCE [LARGE SCALE GENOMIC DNA]</scope>
    <source>
        <strain evidence="4 5">4Q3S-7</strain>
    </source>
</reference>
<evidence type="ECO:0000259" key="3">
    <source>
        <dbReference type="PROSITE" id="PS50887"/>
    </source>
</evidence>
<gene>
    <name evidence="4" type="ORF">D9V37_14310</name>
</gene>
<dbReference type="InterPro" id="IPR043128">
    <property type="entry name" value="Rev_trsase/Diguanyl_cyclase"/>
</dbReference>
<feature type="transmembrane region" description="Helical" evidence="1">
    <location>
        <begin position="260"/>
        <end position="279"/>
    </location>
</feature>
<feature type="domain" description="GGDEF" evidence="3">
    <location>
        <begin position="352"/>
        <end position="474"/>
    </location>
</feature>
<dbReference type="CDD" id="cd01948">
    <property type="entry name" value="EAL"/>
    <property type="match status" value="1"/>
</dbReference>
<dbReference type="InterPro" id="IPR001633">
    <property type="entry name" value="EAL_dom"/>
</dbReference>
<evidence type="ECO:0000259" key="2">
    <source>
        <dbReference type="PROSITE" id="PS50883"/>
    </source>
</evidence>
<keyword evidence="1" id="KW-1133">Transmembrane helix</keyword>
<dbReference type="NCBIfam" id="TIGR00254">
    <property type="entry name" value="GGDEF"/>
    <property type="match status" value="1"/>
</dbReference>
<dbReference type="Gene3D" id="3.20.20.450">
    <property type="entry name" value="EAL domain"/>
    <property type="match status" value="1"/>
</dbReference>
<dbReference type="InterPro" id="IPR000160">
    <property type="entry name" value="GGDEF_dom"/>
</dbReference>
<dbReference type="Proteomes" id="UP000281708">
    <property type="component" value="Unassembled WGS sequence"/>
</dbReference>
<proteinExistence type="predicted"/>
<dbReference type="InterPro" id="IPR050706">
    <property type="entry name" value="Cyclic-di-GMP_PDE-like"/>
</dbReference>